<evidence type="ECO:0000313" key="2">
    <source>
        <dbReference type="Proteomes" id="UP000887575"/>
    </source>
</evidence>
<dbReference type="PANTHER" id="PTHR36300">
    <property type="entry name" value="RAW, ISOFORM A"/>
    <property type="match status" value="1"/>
</dbReference>
<dbReference type="PANTHER" id="PTHR36300:SF1">
    <property type="entry name" value="RAW, ISOFORM A"/>
    <property type="match status" value="1"/>
</dbReference>
<dbReference type="InterPro" id="IPR039470">
    <property type="entry name" value="Nuc_deoxyri_tr2"/>
</dbReference>
<feature type="transmembrane region" description="Helical" evidence="1">
    <location>
        <begin position="304"/>
        <end position="324"/>
    </location>
</feature>
<name>A0AAF3EXM5_9BILA</name>
<dbReference type="GO" id="GO:0005886">
    <property type="term" value="C:plasma membrane"/>
    <property type="evidence" value="ECO:0007669"/>
    <property type="project" value="TreeGrafter"/>
</dbReference>
<keyword evidence="2" id="KW-1185">Reference proteome</keyword>
<dbReference type="Gene3D" id="3.40.50.450">
    <property type="match status" value="1"/>
</dbReference>
<proteinExistence type="predicted"/>
<keyword evidence="1" id="KW-0812">Transmembrane</keyword>
<evidence type="ECO:0000256" key="1">
    <source>
        <dbReference type="SAM" id="Phobius"/>
    </source>
</evidence>
<sequence>MTKCLTIVRPRAQPRLKYEKRAQAGLIRNAKRAPCARNNTKFSMSDNDQEKKNRMTSCSDDGCVIRCEAGCSNGQQPCARSLRTSCDPALPSYDVFLGGSCGNTVWRRQLVIPFLKKRAISYYDPQRTFWSENMIYEESIAKENSSLFLFVLDPATVNATSFLEIAYFAARKAPKLVVVFLGKNEWKGKAHPEDLPDRVKTCQLLDRILLAHEVPLLHSIEEALGYIEDEVIGSKAWREAMATPQQRLPYLGLKTKKAYRAVGDSAKTAWGRLRSAASRLALTGVADTMAFFGTHLVLPSLPLGIILLMIFLVNVVFFSLHTVWMKARAKRPRGIVDMTRTPMPRGPSIPIPRLNTIATPLIPKQPNKEAVRQSKKWVESLGFELGAVPQGMETAWRKVPSIEPLTSSIDAEMPKMKKSPSEASNHVFLGCSSLDELDWVNKEAAPFLQRHEVAYSTVLACDSVPPESRMILLKKGSRAFRQVLYHIPSTKTFLSGMVEIAYLLGHSDWQVTLCVSKEAELLEAQNDREDEVERAARRRRNDCYAIAFCYLKDMAKRHQCRVFSDIDESLHHCVKLSQTGGC</sequence>
<dbReference type="Proteomes" id="UP000887575">
    <property type="component" value="Unassembled WGS sequence"/>
</dbReference>
<dbReference type="AlphaFoldDB" id="A0AAF3EXM5"/>
<keyword evidence="1" id="KW-1133">Transmembrane helix</keyword>
<reference evidence="3" key="1">
    <citation type="submission" date="2024-02" db="UniProtKB">
        <authorList>
            <consortium name="WormBaseParasite"/>
        </authorList>
    </citation>
    <scope>IDENTIFICATION</scope>
</reference>
<accession>A0AAF3EXM5</accession>
<organism evidence="2 3">
    <name type="scientific">Mesorhabditis belari</name>
    <dbReference type="NCBI Taxonomy" id="2138241"/>
    <lineage>
        <taxon>Eukaryota</taxon>
        <taxon>Metazoa</taxon>
        <taxon>Ecdysozoa</taxon>
        <taxon>Nematoda</taxon>
        <taxon>Chromadorea</taxon>
        <taxon>Rhabditida</taxon>
        <taxon>Rhabditina</taxon>
        <taxon>Rhabditomorpha</taxon>
        <taxon>Rhabditoidea</taxon>
        <taxon>Rhabditidae</taxon>
        <taxon>Mesorhabditinae</taxon>
        <taxon>Mesorhabditis</taxon>
    </lineage>
</organism>
<dbReference type="Pfam" id="PF15891">
    <property type="entry name" value="Nuc_deoxyri_tr2"/>
    <property type="match status" value="1"/>
</dbReference>
<evidence type="ECO:0000313" key="3">
    <source>
        <dbReference type="WBParaSite" id="MBELARI_LOCUS18965"/>
    </source>
</evidence>
<protein>
    <submittedName>
        <fullName evidence="3">Uncharacterized protein</fullName>
    </submittedName>
</protein>
<keyword evidence="1" id="KW-0472">Membrane</keyword>
<dbReference type="WBParaSite" id="MBELARI_LOCUS18965">
    <property type="protein sequence ID" value="MBELARI_LOCUS18965"/>
    <property type="gene ID" value="MBELARI_LOCUS18965"/>
</dbReference>